<gene>
    <name evidence="2" type="ORF">CBYS24578_00011766</name>
</gene>
<feature type="region of interest" description="Disordered" evidence="1">
    <location>
        <begin position="31"/>
        <end position="133"/>
    </location>
</feature>
<evidence type="ECO:0000256" key="1">
    <source>
        <dbReference type="SAM" id="MobiDB-lite"/>
    </source>
</evidence>
<proteinExistence type="predicted"/>
<keyword evidence="3" id="KW-1185">Reference proteome</keyword>
<feature type="compositionally biased region" description="Acidic residues" evidence="1">
    <location>
        <begin position="97"/>
        <end position="107"/>
    </location>
</feature>
<protein>
    <submittedName>
        <fullName evidence="2">Uncharacterized protein</fullName>
    </submittedName>
</protein>
<feature type="compositionally biased region" description="Basic and acidic residues" evidence="1">
    <location>
        <begin position="59"/>
        <end position="80"/>
    </location>
</feature>
<evidence type="ECO:0000313" key="3">
    <source>
        <dbReference type="Proteomes" id="UP000754883"/>
    </source>
</evidence>
<reference evidence="2" key="1">
    <citation type="submission" date="2021-10" db="EMBL/GenBank/DDBJ databases">
        <authorList>
            <person name="Piombo E."/>
        </authorList>
    </citation>
    <scope>NUCLEOTIDE SEQUENCE</scope>
</reference>
<dbReference type="Proteomes" id="UP000754883">
    <property type="component" value="Unassembled WGS sequence"/>
</dbReference>
<dbReference type="EMBL" id="CABFNO020001247">
    <property type="protein sequence ID" value="CAG9974298.1"/>
    <property type="molecule type" value="Genomic_DNA"/>
</dbReference>
<name>A0A9N9XVW4_9HYPO</name>
<dbReference type="AlphaFoldDB" id="A0A9N9XVW4"/>
<comment type="caution">
    <text evidence="2">The sequence shown here is derived from an EMBL/GenBank/DDBJ whole genome shotgun (WGS) entry which is preliminary data.</text>
</comment>
<accession>A0A9N9XVW4</accession>
<sequence length="229" mass="24322">MAHHREEVLPLHADGLVVLQNDPLHHGLRRQIQRHGGSRGPEEPSSLHSAALEAVGPRRRGEDRVHPQRVEVRGGEREQDLGQEAEEGGLDAHAEGEALDDAEEEEPAVAAAEGEAPSARVEQPGQGAEAGADGEGFGAAIFAEAGWAFRLVGDAGDDDADAVVDGGVEVLDCSENGEYRIGGVEHLELLEHHPEGEDEKADLTDDSGHCVLRVLPGNSWEGVTAEYTN</sequence>
<organism evidence="2 3">
    <name type="scientific">Clonostachys byssicola</name>
    <dbReference type="NCBI Taxonomy" id="160290"/>
    <lineage>
        <taxon>Eukaryota</taxon>
        <taxon>Fungi</taxon>
        <taxon>Dikarya</taxon>
        <taxon>Ascomycota</taxon>
        <taxon>Pezizomycotina</taxon>
        <taxon>Sordariomycetes</taxon>
        <taxon>Hypocreomycetidae</taxon>
        <taxon>Hypocreales</taxon>
        <taxon>Bionectriaceae</taxon>
        <taxon>Clonostachys</taxon>
    </lineage>
</organism>
<evidence type="ECO:0000313" key="2">
    <source>
        <dbReference type="EMBL" id="CAG9974298.1"/>
    </source>
</evidence>
<feature type="compositionally biased region" description="Low complexity" evidence="1">
    <location>
        <begin position="108"/>
        <end position="131"/>
    </location>
</feature>